<dbReference type="EC" id="2.4.1.25" evidence="3 10"/>
<proteinExistence type="inferred from homology"/>
<dbReference type="RefSeq" id="WP_096893931.1">
    <property type="nucleotide sequence ID" value="NZ_BAOS01000013.1"/>
</dbReference>
<dbReference type="PANTHER" id="PTHR32438">
    <property type="entry name" value="4-ALPHA-GLUCANOTRANSFERASE DPE1, CHLOROPLASTIC/AMYLOPLASTIC"/>
    <property type="match status" value="1"/>
</dbReference>
<accession>A0A286TXC4</accession>
<evidence type="ECO:0000256" key="5">
    <source>
        <dbReference type="ARBA" id="ARBA00022676"/>
    </source>
</evidence>
<dbReference type="GO" id="GO:0004134">
    <property type="term" value="F:4-alpha-glucanotransferase activity"/>
    <property type="evidence" value="ECO:0007669"/>
    <property type="project" value="UniProtKB-EC"/>
</dbReference>
<protein>
    <recommendedName>
        <fullName evidence="4 10">4-alpha-glucanotransferase</fullName>
        <ecNumber evidence="3 10">2.4.1.25</ecNumber>
    </recommendedName>
    <alternativeName>
        <fullName evidence="8 10">Amylomaltase</fullName>
    </alternativeName>
    <alternativeName>
        <fullName evidence="9 10">Disproportionating enzyme</fullName>
    </alternativeName>
</protein>
<evidence type="ECO:0000313" key="11">
    <source>
        <dbReference type="EMBL" id="GAX60532.1"/>
    </source>
</evidence>
<dbReference type="Gene3D" id="3.20.20.80">
    <property type="entry name" value="Glycosidases"/>
    <property type="match status" value="1"/>
</dbReference>
<dbReference type="NCBIfam" id="NF011080">
    <property type="entry name" value="PRK14508.1-3"/>
    <property type="match status" value="1"/>
</dbReference>
<keyword evidence="5 10" id="KW-0328">Glycosyltransferase</keyword>
<keyword evidence="7 10" id="KW-0119">Carbohydrate metabolism</keyword>
<name>A0A286TXC4_9BACT</name>
<dbReference type="EMBL" id="BAOS01000013">
    <property type="protein sequence ID" value="GAX60532.1"/>
    <property type="molecule type" value="Genomic_DNA"/>
</dbReference>
<dbReference type="InterPro" id="IPR003385">
    <property type="entry name" value="Glyco_hydro_77"/>
</dbReference>
<comment type="catalytic activity">
    <reaction evidence="1 10">
        <text>Transfers a segment of a (1-&gt;4)-alpha-D-glucan to a new position in an acceptor, which may be glucose or a (1-&gt;4)-alpha-D-glucan.</text>
        <dbReference type="EC" id="2.4.1.25"/>
    </reaction>
</comment>
<dbReference type="AlphaFoldDB" id="A0A286TXC4"/>
<comment type="similarity">
    <text evidence="2 10">Belongs to the disproportionating enzyme family.</text>
</comment>
<evidence type="ECO:0000256" key="3">
    <source>
        <dbReference type="ARBA" id="ARBA00012560"/>
    </source>
</evidence>
<evidence type="ECO:0000256" key="1">
    <source>
        <dbReference type="ARBA" id="ARBA00000439"/>
    </source>
</evidence>
<evidence type="ECO:0000256" key="4">
    <source>
        <dbReference type="ARBA" id="ARBA00020295"/>
    </source>
</evidence>
<dbReference type="OrthoDB" id="9811841at2"/>
<dbReference type="GO" id="GO:0005975">
    <property type="term" value="P:carbohydrate metabolic process"/>
    <property type="evidence" value="ECO:0007669"/>
    <property type="project" value="InterPro"/>
</dbReference>
<organism evidence="11 12">
    <name type="scientific">Candidatus Scalindua japonica</name>
    <dbReference type="NCBI Taxonomy" id="1284222"/>
    <lineage>
        <taxon>Bacteria</taxon>
        <taxon>Pseudomonadati</taxon>
        <taxon>Planctomycetota</taxon>
        <taxon>Candidatus Brocadiia</taxon>
        <taxon>Candidatus Brocadiales</taxon>
        <taxon>Candidatus Scalinduaceae</taxon>
        <taxon>Candidatus Scalindua</taxon>
    </lineage>
</organism>
<reference evidence="12" key="1">
    <citation type="journal article" date="2017" name="Environ. Microbiol. Rep.">
        <title>Genetic Diversity of Marine Anaerobic Ammonium-Oxidizing Bacteria as Revealed by Genomic and Proteomic Analyses of 'Candidatus Scalindua japonica'.</title>
        <authorList>
            <person name="Oshiki M."/>
            <person name="Mizuto K."/>
            <person name="Kimura Z."/>
            <person name="Kindaichi T."/>
            <person name="Satoh H."/>
            <person name="Okabe S."/>
        </authorList>
    </citation>
    <scope>NUCLEOTIDE SEQUENCE [LARGE SCALE GENOMIC DNA]</scope>
    <source>
        <strain evidence="12">husup-a2</strain>
    </source>
</reference>
<gene>
    <name evidence="11" type="ORF">SCALIN_C13_0043</name>
</gene>
<evidence type="ECO:0000256" key="6">
    <source>
        <dbReference type="ARBA" id="ARBA00022679"/>
    </source>
</evidence>
<dbReference type="SUPFAM" id="SSF51445">
    <property type="entry name" value="(Trans)glycosidases"/>
    <property type="match status" value="1"/>
</dbReference>
<comment type="caution">
    <text evidence="11">The sequence shown here is derived from an EMBL/GenBank/DDBJ whole genome shotgun (WGS) entry which is preliminary data.</text>
</comment>
<evidence type="ECO:0000313" key="12">
    <source>
        <dbReference type="Proteomes" id="UP000218542"/>
    </source>
</evidence>
<keyword evidence="12" id="KW-1185">Reference proteome</keyword>
<evidence type="ECO:0000256" key="2">
    <source>
        <dbReference type="ARBA" id="ARBA00005684"/>
    </source>
</evidence>
<keyword evidence="6 10" id="KW-0808">Transferase</keyword>
<evidence type="ECO:0000256" key="8">
    <source>
        <dbReference type="ARBA" id="ARBA00031423"/>
    </source>
</evidence>
<evidence type="ECO:0000256" key="7">
    <source>
        <dbReference type="ARBA" id="ARBA00023277"/>
    </source>
</evidence>
<dbReference type="InterPro" id="IPR017853">
    <property type="entry name" value="GH"/>
</dbReference>
<dbReference type="Pfam" id="PF02446">
    <property type="entry name" value="Glyco_hydro_77"/>
    <property type="match status" value="1"/>
</dbReference>
<sequence>MKKRGSGILLHITSLPSPYGIGDFGREAYRFADLLAESNQSFWQILPLNQTSVVYDNSPYSSVSAYAGNTILISPDIMVDDGFLLKSDIENHPSFPMESVDYSAVLKYKKEIFSIAFEKNRSRLAEHHEFNKFCNENLSWLKDYSLFVSIKKHFNSIDWSKWPENLRDRKKKELKQWEEKLQENILREHFLQYLFFKQWHSLKDYCESMGLQIIGDLPIYVNYDSADVWANPEIFKLNNEKKPVYVAGVPPDYFSETGQLWGHPVYDWAVLKKTGYSWWINRIKHNLRSFHMFRLDHFRGFVGYWEIPEGEEFATNGQWQEAPAEDFFNTLLKHFDSLPIIAEDLGVITPDVKDIIRQFGFPGMKVLLFAFGEDLPSNPYAPHNYTKNCVAYTGTHDNNTVKGWFKSETSAEEKKRIIDYIGHEVSEDQIHWELIKLVMSSVANMVIIPMQDIIGLEEDSRTNLPASSNGNWRWRFVPESLSPLITKKLSEMTIIYGRG</sequence>
<dbReference type="PANTHER" id="PTHR32438:SF5">
    <property type="entry name" value="4-ALPHA-GLUCANOTRANSFERASE DPE1, CHLOROPLASTIC_AMYLOPLASTIC"/>
    <property type="match status" value="1"/>
</dbReference>
<evidence type="ECO:0000256" key="9">
    <source>
        <dbReference type="ARBA" id="ARBA00031501"/>
    </source>
</evidence>
<dbReference type="NCBIfam" id="TIGR00217">
    <property type="entry name" value="malQ"/>
    <property type="match status" value="1"/>
</dbReference>
<evidence type="ECO:0000256" key="10">
    <source>
        <dbReference type="RuleBase" id="RU361207"/>
    </source>
</evidence>
<dbReference type="Proteomes" id="UP000218542">
    <property type="component" value="Unassembled WGS sequence"/>
</dbReference>